<dbReference type="Proteomes" id="UP000184499">
    <property type="component" value="Unassembled WGS sequence"/>
</dbReference>
<accession>A0A1L9UQ79</accession>
<dbReference type="VEuPathDB" id="FungiDB:ASPBRDRAFT_41668"/>
<reference evidence="2" key="1">
    <citation type="journal article" date="2017" name="Genome Biol.">
        <title>Comparative genomics reveals high biological diversity and specific adaptations in the industrially and medically important fungal genus Aspergillus.</title>
        <authorList>
            <person name="de Vries R.P."/>
            <person name="Riley R."/>
            <person name="Wiebenga A."/>
            <person name="Aguilar-Osorio G."/>
            <person name="Amillis S."/>
            <person name="Uchima C.A."/>
            <person name="Anderluh G."/>
            <person name="Asadollahi M."/>
            <person name="Askin M."/>
            <person name="Barry K."/>
            <person name="Battaglia E."/>
            <person name="Bayram O."/>
            <person name="Benocci T."/>
            <person name="Braus-Stromeyer S.A."/>
            <person name="Caldana C."/>
            <person name="Canovas D."/>
            <person name="Cerqueira G.C."/>
            <person name="Chen F."/>
            <person name="Chen W."/>
            <person name="Choi C."/>
            <person name="Clum A."/>
            <person name="Dos Santos R.A."/>
            <person name="Damasio A.R."/>
            <person name="Diallinas G."/>
            <person name="Emri T."/>
            <person name="Fekete E."/>
            <person name="Flipphi M."/>
            <person name="Freyberg S."/>
            <person name="Gallo A."/>
            <person name="Gournas C."/>
            <person name="Habgood R."/>
            <person name="Hainaut M."/>
            <person name="Harispe M.L."/>
            <person name="Henrissat B."/>
            <person name="Hilden K.S."/>
            <person name="Hope R."/>
            <person name="Hossain A."/>
            <person name="Karabika E."/>
            <person name="Karaffa L."/>
            <person name="Karanyi Z."/>
            <person name="Krasevec N."/>
            <person name="Kuo A."/>
            <person name="Kusch H."/>
            <person name="LaButti K."/>
            <person name="Lagendijk E.L."/>
            <person name="Lapidus A."/>
            <person name="Levasseur A."/>
            <person name="Lindquist E."/>
            <person name="Lipzen A."/>
            <person name="Logrieco A.F."/>
            <person name="MacCabe A."/>
            <person name="Maekelae M.R."/>
            <person name="Malavazi I."/>
            <person name="Melin P."/>
            <person name="Meyer V."/>
            <person name="Mielnichuk N."/>
            <person name="Miskei M."/>
            <person name="Molnar A.P."/>
            <person name="Mule G."/>
            <person name="Ngan C.Y."/>
            <person name="Orejas M."/>
            <person name="Orosz E."/>
            <person name="Ouedraogo J.P."/>
            <person name="Overkamp K.M."/>
            <person name="Park H.-S."/>
            <person name="Perrone G."/>
            <person name="Piumi F."/>
            <person name="Punt P.J."/>
            <person name="Ram A.F."/>
            <person name="Ramon A."/>
            <person name="Rauscher S."/>
            <person name="Record E."/>
            <person name="Riano-Pachon D.M."/>
            <person name="Robert V."/>
            <person name="Roehrig J."/>
            <person name="Ruller R."/>
            <person name="Salamov A."/>
            <person name="Salih N.S."/>
            <person name="Samson R.A."/>
            <person name="Sandor E."/>
            <person name="Sanguinetti M."/>
            <person name="Schuetze T."/>
            <person name="Sepcic K."/>
            <person name="Shelest E."/>
            <person name="Sherlock G."/>
            <person name="Sophianopoulou V."/>
            <person name="Squina F.M."/>
            <person name="Sun H."/>
            <person name="Susca A."/>
            <person name="Todd R.B."/>
            <person name="Tsang A."/>
            <person name="Unkles S.E."/>
            <person name="van de Wiele N."/>
            <person name="van Rossen-Uffink D."/>
            <person name="Oliveira J.V."/>
            <person name="Vesth T.C."/>
            <person name="Visser J."/>
            <person name="Yu J.-H."/>
            <person name="Zhou M."/>
            <person name="Andersen M.R."/>
            <person name="Archer D.B."/>
            <person name="Baker S.E."/>
            <person name="Benoit I."/>
            <person name="Brakhage A.A."/>
            <person name="Braus G.H."/>
            <person name="Fischer R."/>
            <person name="Frisvad J.C."/>
            <person name="Goldman G.H."/>
            <person name="Houbraken J."/>
            <person name="Oakley B."/>
            <person name="Pocsi I."/>
            <person name="Scazzocchio C."/>
            <person name="Seiboth B."/>
            <person name="vanKuyk P.A."/>
            <person name="Wortman J."/>
            <person name="Dyer P.S."/>
            <person name="Grigoriev I.V."/>
        </authorList>
    </citation>
    <scope>NUCLEOTIDE SEQUENCE [LARGE SCALE GENOMIC DNA]</scope>
    <source>
        <strain evidence="2">CBS 101740 / IMI 381727 / IBT 21946</strain>
    </source>
</reference>
<protein>
    <submittedName>
        <fullName evidence="1">Uncharacterized protein</fullName>
    </submittedName>
</protein>
<sequence>MNNPDHSPSLLGCRHPVFNIATVIRASQSPTIIPDPSRQPVSPSSPFVADHWFDHCLCHRSEIYVLSAKYA</sequence>
<dbReference type="GeneID" id="93577111"/>
<name>A0A1L9UQ79_ASPBC</name>
<keyword evidence="2" id="KW-1185">Reference proteome</keyword>
<evidence type="ECO:0000313" key="1">
    <source>
        <dbReference type="EMBL" id="OJJ73905.1"/>
    </source>
</evidence>
<dbReference type="AlphaFoldDB" id="A0A1L9UQ79"/>
<organism evidence="1 2">
    <name type="scientific">Aspergillus brasiliensis (strain CBS 101740 / IMI 381727 / IBT 21946)</name>
    <dbReference type="NCBI Taxonomy" id="767769"/>
    <lineage>
        <taxon>Eukaryota</taxon>
        <taxon>Fungi</taxon>
        <taxon>Dikarya</taxon>
        <taxon>Ascomycota</taxon>
        <taxon>Pezizomycotina</taxon>
        <taxon>Eurotiomycetes</taxon>
        <taxon>Eurotiomycetidae</taxon>
        <taxon>Eurotiales</taxon>
        <taxon>Aspergillaceae</taxon>
        <taxon>Aspergillus</taxon>
        <taxon>Aspergillus subgen. Circumdati</taxon>
    </lineage>
</organism>
<gene>
    <name evidence="1" type="ORF">ASPBRDRAFT_41668</name>
</gene>
<dbReference type="RefSeq" id="XP_067481153.1">
    <property type="nucleotide sequence ID" value="XM_067624623.1"/>
</dbReference>
<dbReference type="EMBL" id="KV878682">
    <property type="protein sequence ID" value="OJJ73905.1"/>
    <property type="molecule type" value="Genomic_DNA"/>
</dbReference>
<proteinExistence type="predicted"/>
<evidence type="ECO:0000313" key="2">
    <source>
        <dbReference type="Proteomes" id="UP000184499"/>
    </source>
</evidence>